<dbReference type="STRING" id="67801.A0A1B0C183"/>
<keyword evidence="5" id="KW-0966">Cell projection</keyword>
<feature type="compositionally biased region" description="Polar residues" evidence="6">
    <location>
        <begin position="240"/>
        <end position="263"/>
    </location>
</feature>
<comment type="subcellular location">
    <subcellularLocation>
        <location evidence="1">Cell projection</location>
        <location evidence="1">Cilium</location>
    </subcellularLocation>
    <subcellularLocation>
        <location evidence="2">Cytoplasm</location>
        <location evidence="2">Cytoskeleton</location>
    </subcellularLocation>
</comment>
<dbReference type="AlphaFoldDB" id="A0A1B0C183"/>
<protein>
    <recommendedName>
        <fullName evidence="7">Enkurin domain-containing protein</fullName>
    </recommendedName>
</protein>
<feature type="region of interest" description="Disordered" evidence="6">
    <location>
        <begin position="219"/>
        <end position="263"/>
    </location>
</feature>
<feature type="compositionally biased region" description="Polar residues" evidence="6">
    <location>
        <begin position="102"/>
        <end position="116"/>
    </location>
</feature>
<sequence>MAARTTASTSTLRTLHGLFELPKMNHRRDFLRENRLNLKELQRTTTNKLTQNKLEQEKKTQQYTPKNQRPQEQYILNRRSASQHKIVLDGSENLRGRMMSRDPQQPLSRRSCSIHRQPSDYGLPKQQQQSNYVHDNERCCLNPESSVKCPRNSIVKPMALKSDSCDKEIQTEDICDEEFLYEALRKCSSSELNDKSQGRSLSSYANQQRIYENDRLSQIDYNDNNDNYNNQIDNEDTKSQHSIIQQQEIKSKNNRANADTRSLQSYHTPEIRSKQNFQNLDNISQYTLRSKVPSHFLNNGYMQKSSPSPPTPQYPDDDIDDKLLQSEYIDQNVVTTEQEAIQSARSRQTVCSQLSKKSSTGSIQKFGPRDEVRLPRYLEKEKRGKEEERLKELSRDTNCPVGHYALSEDERIMALNNAKKNMSTLVQELNHMPMTTETLRIRNRKREIEKELTKIELDIRLFSKSKVYVPLPESQY</sequence>
<dbReference type="GO" id="GO:0005881">
    <property type="term" value="C:cytoplasmic microtubule"/>
    <property type="evidence" value="ECO:0007669"/>
    <property type="project" value="TreeGrafter"/>
</dbReference>
<accession>A0A1B0C183</accession>
<evidence type="ECO:0000256" key="3">
    <source>
        <dbReference type="ARBA" id="ARBA00022490"/>
    </source>
</evidence>
<dbReference type="PANTHER" id="PTHR21490:SF2">
    <property type="entry name" value="ENKURIN DOMAIN-CONTAINING PROTEIN 1"/>
    <property type="match status" value="1"/>
</dbReference>
<dbReference type="GO" id="GO:0005929">
    <property type="term" value="C:cilium"/>
    <property type="evidence" value="ECO:0007669"/>
    <property type="project" value="UniProtKB-SubCell"/>
</dbReference>
<evidence type="ECO:0000256" key="4">
    <source>
        <dbReference type="ARBA" id="ARBA00023212"/>
    </source>
</evidence>
<feature type="compositionally biased region" description="Polar residues" evidence="6">
    <location>
        <begin position="43"/>
        <end position="53"/>
    </location>
</feature>
<dbReference type="Proteomes" id="UP000092460">
    <property type="component" value="Unassembled WGS sequence"/>
</dbReference>
<proteinExistence type="predicted"/>
<dbReference type="PANTHER" id="PTHR21490">
    <property type="entry name" value="ENKURIN-RELATED"/>
    <property type="match status" value="1"/>
</dbReference>
<reference evidence="8" key="2">
    <citation type="submission" date="2020-05" db="UniProtKB">
        <authorList>
            <consortium name="EnsemblMetazoa"/>
        </authorList>
    </citation>
    <scope>IDENTIFICATION</scope>
    <source>
        <strain evidence="8">IAEA</strain>
    </source>
</reference>
<evidence type="ECO:0000256" key="6">
    <source>
        <dbReference type="SAM" id="MobiDB-lite"/>
    </source>
</evidence>
<feature type="region of interest" description="Disordered" evidence="6">
    <location>
        <begin position="339"/>
        <end position="369"/>
    </location>
</feature>
<evidence type="ECO:0000313" key="8">
    <source>
        <dbReference type="EnsemblMetazoa" id="GPPI046426-PA"/>
    </source>
</evidence>
<feature type="region of interest" description="Disordered" evidence="6">
    <location>
        <begin position="297"/>
        <end position="319"/>
    </location>
</feature>
<dbReference type="PROSITE" id="PS51665">
    <property type="entry name" value="ENKURIN"/>
    <property type="match status" value="1"/>
</dbReference>
<name>A0A1B0C183_9MUSC</name>
<feature type="region of interest" description="Disordered" evidence="6">
    <location>
        <begin position="42"/>
        <end position="71"/>
    </location>
</feature>
<keyword evidence="9" id="KW-1185">Reference proteome</keyword>
<evidence type="ECO:0000313" key="9">
    <source>
        <dbReference type="Proteomes" id="UP000092460"/>
    </source>
</evidence>
<dbReference type="EMBL" id="JXJN01023900">
    <property type="status" value="NOT_ANNOTATED_CDS"/>
    <property type="molecule type" value="Genomic_DNA"/>
</dbReference>
<feature type="region of interest" description="Disordered" evidence="6">
    <location>
        <begin position="95"/>
        <end position="129"/>
    </location>
</feature>
<dbReference type="EnsemblMetazoa" id="GPPI046426-RA">
    <property type="protein sequence ID" value="GPPI046426-PA"/>
    <property type="gene ID" value="GPPI046426"/>
</dbReference>
<keyword evidence="4" id="KW-0206">Cytoskeleton</keyword>
<dbReference type="VEuPathDB" id="VectorBase:GPPI046426"/>
<evidence type="ECO:0000256" key="1">
    <source>
        <dbReference type="ARBA" id="ARBA00004138"/>
    </source>
</evidence>
<feature type="domain" description="Enkurin" evidence="7">
    <location>
        <begin position="378"/>
        <end position="470"/>
    </location>
</feature>
<dbReference type="InterPro" id="IPR052102">
    <property type="entry name" value="Enkurin_domain-protein"/>
</dbReference>
<organism evidence="8 9">
    <name type="scientific">Glossina palpalis gambiensis</name>
    <dbReference type="NCBI Taxonomy" id="67801"/>
    <lineage>
        <taxon>Eukaryota</taxon>
        <taxon>Metazoa</taxon>
        <taxon>Ecdysozoa</taxon>
        <taxon>Arthropoda</taxon>
        <taxon>Hexapoda</taxon>
        <taxon>Insecta</taxon>
        <taxon>Pterygota</taxon>
        <taxon>Neoptera</taxon>
        <taxon>Endopterygota</taxon>
        <taxon>Diptera</taxon>
        <taxon>Brachycera</taxon>
        <taxon>Muscomorpha</taxon>
        <taxon>Hippoboscoidea</taxon>
        <taxon>Glossinidae</taxon>
        <taxon>Glossina</taxon>
    </lineage>
</organism>
<feature type="compositionally biased region" description="Polar residues" evidence="6">
    <location>
        <begin position="297"/>
        <end position="306"/>
    </location>
</feature>
<reference evidence="9" key="1">
    <citation type="submission" date="2015-01" db="EMBL/GenBank/DDBJ databases">
        <authorList>
            <person name="Aksoy S."/>
            <person name="Warren W."/>
            <person name="Wilson R.K."/>
        </authorList>
    </citation>
    <scope>NUCLEOTIDE SEQUENCE [LARGE SCALE GENOMIC DNA]</scope>
    <source>
        <strain evidence="9">IAEA</strain>
    </source>
</reference>
<dbReference type="InterPro" id="IPR027012">
    <property type="entry name" value="Enkurin_dom"/>
</dbReference>
<evidence type="ECO:0000256" key="5">
    <source>
        <dbReference type="ARBA" id="ARBA00023273"/>
    </source>
</evidence>
<dbReference type="Pfam" id="PF13864">
    <property type="entry name" value="Enkurin"/>
    <property type="match status" value="1"/>
</dbReference>
<evidence type="ECO:0000259" key="7">
    <source>
        <dbReference type="PROSITE" id="PS51665"/>
    </source>
</evidence>
<evidence type="ECO:0000256" key="2">
    <source>
        <dbReference type="ARBA" id="ARBA00004245"/>
    </source>
</evidence>
<feature type="compositionally biased region" description="Low complexity" evidence="6">
    <location>
        <begin position="219"/>
        <end position="232"/>
    </location>
</feature>
<keyword evidence="3" id="KW-0963">Cytoplasm</keyword>
<feature type="compositionally biased region" description="Polar residues" evidence="6">
    <location>
        <begin position="339"/>
        <end position="363"/>
    </location>
</feature>
<feature type="compositionally biased region" description="Polar residues" evidence="6">
    <location>
        <begin position="61"/>
        <end position="71"/>
    </location>
</feature>